<sequence>MLAHLQQSLFLDTIPIVFTTAINAATSLLVETRGWGGQGLLDFLWAIDTGSLHSERWCAGGCFMSCAPAYSLPRPALRTDICAGLPNTP</sequence>
<dbReference type="OrthoDB" id="1099at2759"/>
<dbReference type="InParanoid" id="A0A165E603"/>
<reference evidence="1 2" key="1">
    <citation type="journal article" date="2016" name="Mol. Biol. Evol.">
        <title>Comparative Genomics of Early-Diverging Mushroom-Forming Fungi Provides Insights into the Origins of Lignocellulose Decay Capabilities.</title>
        <authorList>
            <person name="Nagy L.G."/>
            <person name="Riley R."/>
            <person name="Tritt A."/>
            <person name="Adam C."/>
            <person name="Daum C."/>
            <person name="Floudas D."/>
            <person name="Sun H."/>
            <person name="Yadav J.S."/>
            <person name="Pangilinan J."/>
            <person name="Larsson K.H."/>
            <person name="Matsuura K."/>
            <person name="Barry K."/>
            <person name="Labutti K."/>
            <person name="Kuo R."/>
            <person name="Ohm R.A."/>
            <person name="Bhattacharya S.S."/>
            <person name="Shirouzu T."/>
            <person name="Yoshinaga Y."/>
            <person name="Martin F.M."/>
            <person name="Grigoriev I.V."/>
            <person name="Hibbett D.S."/>
        </authorList>
    </citation>
    <scope>NUCLEOTIDE SEQUENCE [LARGE SCALE GENOMIC DNA]</scope>
    <source>
        <strain evidence="1 2">HHB12733</strain>
    </source>
</reference>
<organism evidence="1 2">
    <name type="scientific">Calocera cornea HHB12733</name>
    <dbReference type="NCBI Taxonomy" id="1353952"/>
    <lineage>
        <taxon>Eukaryota</taxon>
        <taxon>Fungi</taxon>
        <taxon>Dikarya</taxon>
        <taxon>Basidiomycota</taxon>
        <taxon>Agaricomycotina</taxon>
        <taxon>Dacrymycetes</taxon>
        <taxon>Dacrymycetales</taxon>
        <taxon>Dacrymycetaceae</taxon>
        <taxon>Calocera</taxon>
    </lineage>
</organism>
<gene>
    <name evidence="1" type="ORF">CALCODRAFT_500192</name>
</gene>
<evidence type="ECO:0000313" key="1">
    <source>
        <dbReference type="EMBL" id="KZT54169.1"/>
    </source>
</evidence>
<protein>
    <submittedName>
        <fullName evidence="1">Uncharacterized protein</fullName>
    </submittedName>
</protein>
<proteinExistence type="predicted"/>
<dbReference type="EMBL" id="KV424020">
    <property type="protein sequence ID" value="KZT54169.1"/>
    <property type="molecule type" value="Genomic_DNA"/>
</dbReference>
<dbReference type="AlphaFoldDB" id="A0A165E603"/>
<evidence type="ECO:0000313" key="2">
    <source>
        <dbReference type="Proteomes" id="UP000076842"/>
    </source>
</evidence>
<name>A0A165E603_9BASI</name>
<keyword evidence="2" id="KW-1185">Reference proteome</keyword>
<dbReference type="Proteomes" id="UP000076842">
    <property type="component" value="Unassembled WGS sequence"/>
</dbReference>
<accession>A0A165E603</accession>